<evidence type="ECO:0000313" key="8">
    <source>
        <dbReference type="EMBL" id="KAB8028556.1"/>
    </source>
</evidence>
<protein>
    <submittedName>
        <fullName evidence="8">DoxX family membrane protein</fullName>
    </submittedName>
</protein>
<dbReference type="InterPro" id="IPR051907">
    <property type="entry name" value="DoxX-like_oxidoreductase"/>
</dbReference>
<reference evidence="8 9" key="1">
    <citation type="submission" date="2019-10" db="EMBL/GenBank/DDBJ databases">
        <title>New genus of Silvanigrellaceae.</title>
        <authorList>
            <person name="Pitt A."/>
            <person name="Hahn M.W."/>
        </authorList>
    </citation>
    <scope>NUCLEOTIDE SEQUENCE [LARGE SCALE GENOMIC DNA]</scope>
    <source>
        <strain evidence="8 9">33A1-SZDP</strain>
    </source>
</reference>
<dbReference type="GO" id="GO:0005886">
    <property type="term" value="C:plasma membrane"/>
    <property type="evidence" value="ECO:0007669"/>
    <property type="project" value="UniProtKB-SubCell"/>
</dbReference>
<keyword evidence="9" id="KW-1185">Reference proteome</keyword>
<evidence type="ECO:0000313" key="9">
    <source>
        <dbReference type="Proteomes" id="UP000442694"/>
    </source>
</evidence>
<evidence type="ECO:0000256" key="7">
    <source>
        <dbReference type="SAM" id="Phobius"/>
    </source>
</evidence>
<organism evidence="8 9">
    <name type="scientific">Fluviispira multicolorata</name>
    <dbReference type="NCBI Taxonomy" id="2654512"/>
    <lineage>
        <taxon>Bacteria</taxon>
        <taxon>Pseudomonadati</taxon>
        <taxon>Bdellovibrionota</taxon>
        <taxon>Oligoflexia</taxon>
        <taxon>Silvanigrellales</taxon>
        <taxon>Silvanigrellaceae</taxon>
        <taxon>Fluviispira</taxon>
    </lineage>
</organism>
<feature type="transmembrane region" description="Helical" evidence="7">
    <location>
        <begin position="85"/>
        <end position="103"/>
    </location>
</feature>
<feature type="transmembrane region" description="Helical" evidence="7">
    <location>
        <begin position="123"/>
        <end position="143"/>
    </location>
</feature>
<name>A0A833JDK0_9BACT</name>
<comment type="subcellular location">
    <subcellularLocation>
        <location evidence="1">Cell membrane</location>
        <topology evidence="1">Multi-pass membrane protein</topology>
    </subcellularLocation>
</comment>
<proteinExistence type="inferred from homology"/>
<accession>A0A833JDK0</accession>
<keyword evidence="5 7" id="KW-1133">Transmembrane helix</keyword>
<gene>
    <name evidence="8" type="ORF">GCL57_12595</name>
</gene>
<dbReference type="Pfam" id="PF07681">
    <property type="entry name" value="DoxX"/>
    <property type="match status" value="1"/>
</dbReference>
<evidence type="ECO:0000256" key="6">
    <source>
        <dbReference type="ARBA" id="ARBA00023136"/>
    </source>
</evidence>
<dbReference type="InterPro" id="IPR032808">
    <property type="entry name" value="DoxX"/>
</dbReference>
<dbReference type="AlphaFoldDB" id="A0A833JDK0"/>
<keyword evidence="6 7" id="KW-0472">Membrane</keyword>
<sequence length="149" mass="15940">MKKIISKLIQTTPEYSSLIMRLALGIMILPHGLQKTLGLFGGNGFAKTLEYFTNVEGFPIFIAVLPILAESFGALGLIFGCLTRISAFGVGAVMLVAMITQHLSHGFFMNWYGTQAGEGIEFFILAIGLSAALIIKGGGALSIDRKLSI</sequence>
<comment type="similarity">
    <text evidence="2">Belongs to the DoxX family.</text>
</comment>
<dbReference type="PANTHER" id="PTHR33452:SF1">
    <property type="entry name" value="INNER MEMBRANE PROTEIN YPHA-RELATED"/>
    <property type="match status" value="1"/>
</dbReference>
<dbReference type="Proteomes" id="UP000442694">
    <property type="component" value="Unassembled WGS sequence"/>
</dbReference>
<evidence type="ECO:0000256" key="4">
    <source>
        <dbReference type="ARBA" id="ARBA00022692"/>
    </source>
</evidence>
<evidence type="ECO:0000256" key="5">
    <source>
        <dbReference type="ARBA" id="ARBA00022989"/>
    </source>
</evidence>
<keyword evidence="4 7" id="KW-0812">Transmembrane</keyword>
<dbReference type="RefSeq" id="WP_152213707.1">
    <property type="nucleotide sequence ID" value="NZ_WFLN01000009.1"/>
</dbReference>
<dbReference type="EMBL" id="WFLN01000009">
    <property type="protein sequence ID" value="KAB8028556.1"/>
    <property type="molecule type" value="Genomic_DNA"/>
</dbReference>
<dbReference type="PANTHER" id="PTHR33452">
    <property type="entry name" value="OXIDOREDUCTASE CATD-RELATED"/>
    <property type="match status" value="1"/>
</dbReference>
<feature type="transmembrane region" description="Helical" evidence="7">
    <location>
        <begin position="58"/>
        <end position="78"/>
    </location>
</feature>
<feature type="transmembrane region" description="Helical" evidence="7">
    <location>
        <begin position="12"/>
        <end position="33"/>
    </location>
</feature>
<evidence type="ECO:0000256" key="1">
    <source>
        <dbReference type="ARBA" id="ARBA00004651"/>
    </source>
</evidence>
<evidence type="ECO:0000256" key="3">
    <source>
        <dbReference type="ARBA" id="ARBA00022475"/>
    </source>
</evidence>
<evidence type="ECO:0000256" key="2">
    <source>
        <dbReference type="ARBA" id="ARBA00006679"/>
    </source>
</evidence>
<keyword evidence="3" id="KW-1003">Cell membrane</keyword>
<comment type="caution">
    <text evidence="8">The sequence shown here is derived from an EMBL/GenBank/DDBJ whole genome shotgun (WGS) entry which is preliminary data.</text>
</comment>